<dbReference type="Pfam" id="PF11754">
    <property type="entry name" value="Velvet"/>
    <property type="match status" value="2"/>
</dbReference>
<dbReference type="PANTHER" id="PTHR33572">
    <property type="entry name" value="SPORE DEVELOPMENT REGULATOR VOSA"/>
    <property type="match status" value="1"/>
</dbReference>
<dbReference type="EMBL" id="JAULSN010000001">
    <property type="protein sequence ID" value="KAK3384413.1"/>
    <property type="molecule type" value="Genomic_DNA"/>
</dbReference>
<reference evidence="8" key="2">
    <citation type="submission" date="2023-06" db="EMBL/GenBank/DDBJ databases">
        <authorList>
            <consortium name="Lawrence Berkeley National Laboratory"/>
            <person name="Haridas S."/>
            <person name="Hensen N."/>
            <person name="Bonometti L."/>
            <person name="Westerberg I."/>
            <person name="Brannstrom I.O."/>
            <person name="Guillou S."/>
            <person name="Cros-Aarteil S."/>
            <person name="Calhoun S."/>
            <person name="Kuo A."/>
            <person name="Mondo S."/>
            <person name="Pangilinan J."/>
            <person name="Riley R."/>
            <person name="Labutti K."/>
            <person name="Andreopoulos B."/>
            <person name="Lipzen A."/>
            <person name="Chen C."/>
            <person name="Yanf M."/>
            <person name="Daum C."/>
            <person name="Ng V."/>
            <person name="Clum A."/>
            <person name="Steindorff A."/>
            <person name="Ohm R."/>
            <person name="Martin F."/>
            <person name="Silar P."/>
            <person name="Natvig D."/>
            <person name="Lalanne C."/>
            <person name="Gautier V."/>
            <person name="Ament-Velasquez S.L."/>
            <person name="Kruys A."/>
            <person name="Hutchinson M.I."/>
            <person name="Powell A.J."/>
            <person name="Barry K."/>
            <person name="Miller A.N."/>
            <person name="Grigoriev I.V."/>
            <person name="Debuchy R."/>
            <person name="Gladieux P."/>
            <person name="Thoren M.H."/>
            <person name="Johannesson H."/>
        </authorList>
    </citation>
    <scope>NUCLEOTIDE SEQUENCE</scope>
    <source>
        <strain evidence="8">CBS 958.72</strain>
    </source>
</reference>
<protein>
    <submittedName>
        <fullName evidence="8">Velvet factor-domain-containing protein</fullName>
    </submittedName>
</protein>
<evidence type="ECO:0000256" key="6">
    <source>
        <dbReference type="SAM" id="MobiDB-lite"/>
    </source>
</evidence>
<proteinExistence type="predicted"/>
<feature type="region of interest" description="Disordered" evidence="6">
    <location>
        <begin position="285"/>
        <end position="327"/>
    </location>
</feature>
<evidence type="ECO:0000313" key="9">
    <source>
        <dbReference type="Proteomes" id="UP001287356"/>
    </source>
</evidence>
<dbReference type="InterPro" id="IPR021740">
    <property type="entry name" value="Velvet"/>
</dbReference>
<evidence type="ECO:0000256" key="5">
    <source>
        <dbReference type="ARBA" id="ARBA00023242"/>
    </source>
</evidence>
<keyword evidence="2" id="KW-0749">Sporulation</keyword>
<dbReference type="InterPro" id="IPR037525">
    <property type="entry name" value="Velvet_dom"/>
</dbReference>
<feature type="region of interest" description="Disordered" evidence="6">
    <location>
        <begin position="342"/>
        <end position="367"/>
    </location>
</feature>
<reference evidence="8" key="1">
    <citation type="journal article" date="2023" name="Mol. Phylogenet. Evol.">
        <title>Genome-scale phylogeny and comparative genomics of the fungal order Sordariales.</title>
        <authorList>
            <person name="Hensen N."/>
            <person name="Bonometti L."/>
            <person name="Westerberg I."/>
            <person name="Brannstrom I.O."/>
            <person name="Guillou S."/>
            <person name="Cros-Aarteil S."/>
            <person name="Calhoun S."/>
            <person name="Haridas S."/>
            <person name="Kuo A."/>
            <person name="Mondo S."/>
            <person name="Pangilinan J."/>
            <person name="Riley R."/>
            <person name="LaButti K."/>
            <person name="Andreopoulos B."/>
            <person name="Lipzen A."/>
            <person name="Chen C."/>
            <person name="Yan M."/>
            <person name="Daum C."/>
            <person name="Ng V."/>
            <person name="Clum A."/>
            <person name="Steindorff A."/>
            <person name="Ohm R.A."/>
            <person name="Martin F."/>
            <person name="Silar P."/>
            <person name="Natvig D.O."/>
            <person name="Lalanne C."/>
            <person name="Gautier V."/>
            <person name="Ament-Velasquez S.L."/>
            <person name="Kruys A."/>
            <person name="Hutchinson M.I."/>
            <person name="Powell A.J."/>
            <person name="Barry K."/>
            <person name="Miller A.N."/>
            <person name="Grigoriev I.V."/>
            <person name="Debuchy R."/>
            <person name="Gladieux P."/>
            <person name="Hiltunen Thoren M."/>
            <person name="Johannesson H."/>
        </authorList>
    </citation>
    <scope>NUCLEOTIDE SEQUENCE</scope>
    <source>
        <strain evidence="8">CBS 958.72</strain>
    </source>
</reference>
<dbReference type="Proteomes" id="UP001287356">
    <property type="component" value="Unassembled WGS sequence"/>
</dbReference>
<feature type="compositionally biased region" description="Basic and acidic residues" evidence="6">
    <location>
        <begin position="287"/>
        <end position="299"/>
    </location>
</feature>
<evidence type="ECO:0000256" key="3">
    <source>
        <dbReference type="ARBA" id="ARBA00023015"/>
    </source>
</evidence>
<dbReference type="GO" id="GO:0005634">
    <property type="term" value="C:nucleus"/>
    <property type="evidence" value="ECO:0007669"/>
    <property type="project" value="UniProtKB-SubCell"/>
</dbReference>
<evidence type="ECO:0000256" key="2">
    <source>
        <dbReference type="ARBA" id="ARBA00022969"/>
    </source>
</evidence>
<dbReference type="AlphaFoldDB" id="A0AAE0TYL5"/>
<keyword evidence="9" id="KW-1185">Reference proteome</keyword>
<comment type="caution">
    <text evidence="8">The sequence shown here is derived from an EMBL/GenBank/DDBJ whole genome shotgun (WGS) entry which is preliminary data.</text>
</comment>
<evidence type="ECO:0000256" key="4">
    <source>
        <dbReference type="ARBA" id="ARBA00023163"/>
    </source>
</evidence>
<dbReference type="InterPro" id="IPR038491">
    <property type="entry name" value="Velvet_dom_sf"/>
</dbReference>
<dbReference type="PANTHER" id="PTHR33572:SF18">
    <property type="entry name" value="SPORE DEVELOPMENT REGULATOR VOSA"/>
    <property type="match status" value="1"/>
</dbReference>
<evidence type="ECO:0000256" key="1">
    <source>
        <dbReference type="ARBA" id="ARBA00004123"/>
    </source>
</evidence>
<keyword evidence="5" id="KW-0539">Nucleus</keyword>
<dbReference type="PROSITE" id="PS51821">
    <property type="entry name" value="VELVET"/>
    <property type="match status" value="1"/>
</dbReference>
<organism evidence="8 9">
    <name type="scientific">Lasiosphaeria ovina</name>
    <dbReference type="NCBI Taxonomy" id="92902"/>
    <lineage>
        <taxon>Eukaryota</taxon>
        <taxon>Fungi</taxon>
        <taxon>Dikarya</taxon>
        <taxon>Ascomycota</taxon>
        <taxon>Pezizomycotina</taxon>
        <taxon>Sordariomycetes</taxon>
        <taxon>Sordariomycetidae</taxon>
        <taxon>Sordariales</taxon>
        <taxon>Lasiosphaeriaceae</taxon>
        <taxon>Lasiosphaeria</taxon>
    </lineage>
</organism>
<comment type="subcellular location">
    <subcellularLocation>
        <location evidence="1">Nucleus</location>
    </subcellularLocation>
</comment>
<sequence length="392" mass="43872">MAYTLHDTDYTLVVRQQPERARVAIGKEKDRKPIDPYPIVQLNVSPRKDPGKTFLQNPYLMLTARLLRAHKDGESPPNGSDLLPEAKENDLLGTVVSSLYSLKDTDNTQGGFFVFGDLSVRKEGIYKLEFILFELKMSTRECLMRARTESKKFKVYPHKEFPGLDESTFLTRSFSDQGVRLRLRKDSRNVTTRKRNLKIAHTFGDMRDSVAHQQQQYGPNHGSPEVSPIGQPHHLRRSSSLHDSGVAVGHMDRSRGSMGPQGSPYFSESPQSMRGEYGGAYGYAGGYDERSNKRQRTMDSGDGNHNYDSGYSPYAQAGPRTVPDPMAQYPISSSFAVPPTQTAMAGLPIPSHPTHYSSAPRTHDGQLHPERGVELHVNTFSPYTNFPPDSQL</sequence>
<feature type="region of interest" description="Disordered" evidence="6">
    <location>
        <begin position="211"/>
        <end position="273"/>
    </location>
</feature>
<feature type="domain" description="Velvet" evidence="7">
    <location>
        <begin position="2"/>
        <end position="184"/>
    </location>
</feature>
<name>A0AAE0TYL5_9PEZI</name>
<gene>
    <name evidence="8" type="ORF">B0T24DRAFT_588968</name>
</gene>
<accession>A0AAE0TYL5</accession>
<keyword evidence="3" id="KW-0805">Transcription regulation</keyword>
<evidence type="ECO:0000313" key="8">
    <source>
        <dbReference type="EMBL" id="KAK3384413.1"/>
    </source>
</evidence>
<dbReference type="Gene3D" id="2.60.40.3960">
    <property type="entry name" value="Velvet domain"/>
    <property type="match status" value="1"/>
</dbReference>
<dbReference type="GO" id="GO:0030435">
    <property type="term" value="P:sporulation resulting in formation of a cellular spore"/>
    <property type="evidence" value="ECO:0007669"/>
    <property type="project" value="UniProtKB-KW"/>
</dbReference>
<evidence type="ECO:0000259" key="7">
    <source>
        <dbReference type="PROSITE" id="PS51821"/>
    </source>
</evidence>
<keyword evidence="4" id="KW-0804">Transcription</keyword>